<dbReference type="RefSeq" id="WP_124939804.1">
    <property type="nucleotide sequence ID" value="NZ_CP033577.1"/>
</dbReference>
<dbReference type="Proteomes" id="UP000279760">
    <property type="component" value="Chromosome 1"/>
</dbReference>
<protein>
    <submittedName>
        <fullName evidence="1">Type VI secretion system baseplate subunit TssK</fullName>
    </submittedName>
</protein>
<proteinExistence type="predicted"/>
<accession>A0A3G4V897</accession>
<dbReference type="EMBL" id="CP033577">
    <property type="protein sequence ID" value="AYV20028.1"/>
    <property type="molecule type" value="Genomic_DNA"/>
</dbReference>
<dbReference type="PANTHER" id="PTHR35566:SF1">
    <property type="entry name" value="TYPE VI SECRETION SYSTEM BASEPLATE COMPONENT TSSK1"/>
    <property type="match status" value="1"/>
</dbReference>
<dbReference type="GeneID" id="64086357"/>
<evidence type="ECO:0000313" key="1">
    <source>
        <dbReference type="EMBL" id="AYV20028.1"/>
    </source>
</evidence>
<dbReference type="PANTHER" id="PTHR35566">
    <property type="entry name" value="BLR3599 PROTEIN"/>
    <property type="match status" value="1"/>
</dbReference>
<gene>
    <name evidence="1" type="primary">tssK</name>
    <name evidence="1" type="ORF">ECB94_01390</name>
</gene>
<dbReference type="Pfam" id="PF05936">
    <property type="entry name" value="T6SS_VasE"/>
    <property type="match status" value="1"/>
</dbReference>
<evidence type="ECO:0000313" key="2">
    <source>
        <dbReference type="Proteomes" id="UP000279760"/>
    </source>
</evidence>
<dbReference type="AlphaFoldDB" id="A0A3G4V897"/>
<organism evidence="1 2">
    <name type="scientific">Vibrio mediterranei</name>
    <dbReference type="NCBI Taxonomy" id="689"/>
    <lineage>
        <taxon>Bacteria</taxon>
        <taxon>Pseudomonadati</taxon>
        <taxon>Pseudomonadota</taxon>
        <taxon>Gammaproteobacteria</taxon>
        <taxon>Vibrionales</taxon>
        <taxon>Vibrionaceae</taxon>
        <taxon>Vibrio</taxon>
    </lineage>
</organism>
<name>A0A3G4V897_9VIBR</name>
<reference evidence="1 2" key="1">
    <citation type="submission" date="2018-11" db="EMBL/GenBank/DDBJ databases">
        <title>Complete Genome Sequence of Vbrio mediterranei 117-T6: a Potential Pathogen Bacteria Isolated from the Conchocelis of Pyropia.</title>
        <authorList>
            <person name="Liu Q."/>
        </authorList>
    </citation>
    <scope>NUCLEOTIDE SEQUENCE [LARGE SCALE GENOMIC DNA]</scope>
    <source>
        <strain evidence="1 2">117-T6</strain>
    </source>
</reference>
<sequence length="443" mass="50012">MDAHKKVVWKEGMFIAPQHFQQQDRFVQNYVRQNVDTLSHFAPFFGLTELSINTDLLKIGKLAITQCSGIFPDGTQFNTVKEVAINIPVGTVDNTIYLALPLALQGNNDYCEDESGTSRYVTKSINVFDSATHENTSLEVDVARLNVQLLSDHDDHSGHSLIPVARILECTEAGEVILDRAFIAACLHYGASRYLTDKVKETHALLVSRTQNLFKRIQAGQSQKSDQSLMLDYLWLQTLNSWMPWFDLTSQNERYSTYDLYVHLNRFRAELMALSPELAPEASALKVDKLYSNFSPLFADLRNLLTLVQQDSVIEFTWDTALFEKRRLLRTIIKDPLSVQSRRFVLSVTSSLSAGELSDTFIAAAKLSSNTRIVELVRNSLSGISLTALPVAPSELKPVQGTTYFELNTSDPMWQEMLTMRDALALHVDTRVPDLEVHLYALR</sequence>
<dbReference type="NCBIfam" id="TIGR03353">
    <property type="entry name" value="VI_chp_4"/>
    <property type="match status" value="1"/>
</dbReference>
<dbReference type="InterPro" id="IPR010263">
    <property type="entry name" value="T6SS_TssK"/>
</dbReference>